<proteinExistence type="predicted"/>
<name>A0A084SYS7_9BACT</name>
<evidence type="ECO:0000313" key="1">
    <source>
        <dbReference type="EMBL" id="KFA93612.1"/>
    </source>
</evidence>
<evidence type="ECO:0000313" key="2">
    <source>
        <dbReference type="Proteomes" id="UP000028547"/>
    </source>
</evidence>
<dbReference type="AlphaFoldDB" id="A0A084SYS7"/>
<protein>
    <submittedName>
        <fullName evidence="1">Uncharacterized protein</fullName>
    </submittedName>
</protein>
<reference evidence="1 2" key="1">
    <citation type="submission" date="2014-07" db="EMBL/GenBank/DDBJ databases">
        <title>Draft Genome Sequence of Gephyronic Acid Producer, Cystobacter violaceus Strain Cb vi76.</title>
        <authorList>
            <person name="Stevens D.C."/>
            <person name="Young J."/>
            <person name="Carmichael R."/>
            <person name="Tan J."/>
            <person name="Taylor R.E."/>
        </authorList>
    </citation>
    <scope>NUCLEOTIDE SEQUENCE [LARGE SCALE GENOMIC DNA]</scope>
    <source>
        <strain evidence="1 2">Cb vi76</strain>
    </source>
</reference>
<organism evidence="1 2">
    <name type="scientific">Archangium violaceum Cb vi76</name>
    <dbReference type="NCBI Taxonomy" id="1406225"/>
    <lineage>
        <taxon>Bacteria</taxon>
        <taxon>Pseudomonadati</taxon>
        <taxon>Myxococcota</taxon>
        <taxon>Myxococcia</taxon>
        <taxon>Myxococcales</taxon>
        <taxon>Cystobacterineae</taxon>
        <taxon>Archangiaceae</taxon>
        <taxon>Archangium</taxon>
    </lineage>
</organism>
<gene>
    <name evidence="1" type="ORF">Q664_07535</name>
</gene>
<accession>A0A084SYS7</accession>
<dbReference type="Proteomes" id="UP000028547">
    <property type="component" value="Unassembled WGS sequence"/>
</dbReference>
<comment type="caution">
    <text evidence="1">The sequence shown here is derived from an EMBL/GenBank/DDBJ whole genome shotgun (WGS) entry which is preliminary data.</text>
</comment>
<sequence>MRGTCPSSGCRHLLPPYEQNFPSFIDIIRSRMAGIARGSRTEQQWAGIHEGFHAHVLVWERESLILPVADRLGLGKAVMDVYSARRAAEAVGELFRGLGKRRKYDKAIDGPEFLQRIADDIQLRTIVIESNPSLRSIVEELVSL</sequence>
<dbReference type="EMBL" id="JPMI01000045">
    <property type="protein sequence ID" value="KFA93612.1"/>
    <property type="molecule type" value="Genomic_DNA"/>
</dbReference>